<reference evidence="1 2" key="1">
    <citation type="submission" date="2018-08" db="EMBL/GenBank/DDBJ databases">
        <title>Recombination of ecologically and evolutionarily significant loci maintains genetic cohesion in the Pseudomonas syringae species complex.</title>
        <authorList>
            <person name="Dillon M."/>
            <person name="Thakur S."/>
            <person name="Almeida R.N.D."/>
            <person name="Weir B.S."/>
            <person name="Guttman D.S."/>
        </authorList>
    </citation>
    <scope>NUCLEOTIDE SEQUENCE [LARGE SCALE GENOMIC DNA]</scope>
    <source>
        <strain evidence="1 2">19322</strain>
    </source>
</reference>
<sequence length="434" mass="47593">MPDERRLGAVDTPVTDNPRLVDQRIVRRCCACIAPVAIQRLVDAHARRTQRIEQLGGRTQHQFRDDHLRLGGFDFCRDIGVFLLLRVIAEARHISALQRFGGTQGGCLGGVHLRSDLPDHLLHLRILADAARVAVAENTFAVTDLLRDITLDGPTDAGQHRQQHQLIKCRLVLEALFKGNHMVRRHWHVVVHRRAAAGGALPETVPVITVTHASVPGIDHGNHVGAVVSALGVNVDPVSEDAAGAVELGAVEHKTVALCTDLGDHITDFHRADFGPAIADQIPGDKACKPGVTVRARWRIQAVFDKGKMRPQSLRDVRVGLGQLYQQLKKLADRGTGTAIFGRYPYSAETGFLQPFNRFIGQRTSFFTFDVARADLTEDRPEAVGQGFVIGAQREWVRAGWLSHAVLLSAKRSARVPGLVTQVSVHALCLNISH</sequence>
<organism evidence="1 2">
    <name type="scientific">Pseudomonas amygdali pv. morsprunorum</name>
    <dbReference type="NCBI Taxonomy" id="129138"/>
    <lineage>
        <taxon>Bacteria</taxon>
        <taxon>Pseudomonadati</taxon>
        <taxon>Pseudomonadota</taxon>
        <taxon>Gammaproteobacteria</taxon>
        <taxon>Pseudomonadales</taxon>
        <taxon>Pseudomonadaceae</taxon>
        <taxon>Pseudomonas</taxon>
        <taxon>Pseudomonas amygdali</taxon>
    </lineage>
</organism>
<dbReference type="EMBL" id="RBNS01000152">
    <property type="protein sequence ID" value="RML53712.1"/>
    <property type="molecule type" value="Genomic_DNA"/>
</dbReference>
<proteinExistence type="predicted"/>
<evidence type="ECO:0000313" key="2">
    <source>
        <dbReference type="Proteomes" id="UP000277952"/>
    </source>
</evidence>
<comment type="caution">
    <text evidence="1">The sequence shown here is derived from an EMBL/GenBank/DDBJ whole genome shotgun (WGS) entry which is preliminary data.</text>
</comment>
<accession>A0A3M2WQB0</accession>
<evidence type="ECO:0000313" key="1">
    <source>
        <dbReference type="EMBL" id="RML53712.1"/>
    </source>
</evidence>
<dbReference type="AlphaFoldDB" id="A0A3M2WQB0"/>
<name>A0A3M2WQB0_PSEA0</name>
<gene>
    <name evidence="1" type="ORF">ALQ94_05481</name>
</gene>
<dbReference type="Proteomes" id="UP000277952">
    <property type="component" value="Unassembled WGS sequence"/>
</dbReference>
<protein>
    <submittedName>
        <fullName evidence="1">Uncharacterized protein</fullName>
    </submittedName>
</protein>